<sequence>MTIFPLNIFPYALSSSVITTVWVGVFVVTFFNLRLGWVLSGLVVPGYLVPLLIIRPVSVAVILLEAVITYCLVWGYSTYVALWLKGSELFGRDRFFILLLVSVLVRIVMDSWFLPQFGMYLNQNFNIHLDYHSALHSFGLIVVALAANQLWKAGLYRGLMQNLLILGMTYLLVRLLIEYTNFNVSNLQYMYEDIAISMLASPKSYIILILTAFIASKLNLHYGWEYNGILIPALLALQWYEPIKIVSSFVEAFVILGAGILVLNLPPFRHKSIEGAYKILLFFNIGFIYKLILGYFFYYFFSFVDVTDLYGFGYLLSTLIAIKMHDKKVFIHLPVSTLQTTIISIVCACIAGYLLTLLPQYSLRQGWMPYAPIKRHVLPENITLEEALQHEKISLYKSKIDDFFQQPTPHELNQFATAVRQLLTINQESLKRDDPVIRGARKLLKETNYQVEMIENRYFLLHEKYPQRGTGIYVIDTLASSHLLIEVPNPIREHYSLEIAAFFFRELNARGLAIAGVSRDTGESPLSNVLRNPNTFYQVFHHVLQKNNVLQIRVYPAGKDLPNLIRIKNTLPEGLNLKRLKQLLENFEVSWQKPDEMNLQWHTTKSGFVELIFTHSATYEFLSKIFKPHAKASGKPILEEKGYLSSWIFAKKKQMADKGSNLYQPSEMEELLYFDNEVLTPLISAIKTYDKKGKWSDASLKILSLINAQANFMGYEIILFEELHTKKNYVILSEIPDSPKRGYRGSFIFRLGQSSPYVIQIPRPIFEINSFEYGVSLFEILNARALIIAGAHPYANQDKTSDLLSQANSKNLVNLVSQVILREYEGKPLMLVQCRTFGVQEDAPTAQAEILLSFADGSINPEQFTLLAQELVKALRTMGLEIKLVQGSPATIGYEASGAYLSQYLAQSKNKEMATVWLSPILRADFRLPEDTPLEEAKFSAAGIDTVEKDLYTYLHKLKRGSNKRIPEKLKRKLMEFLKIQDMLLLQQLQHHWPDYQFQRVIDLSTQQSFLLIFDKGYHLLAVMNLAATNKERTIFINTEQLPQNKIKEFIESRAAWLEIIK</sequence>
<name>A0A0W0VNI4_9GAMM</name>
<organism evidence="2 3">
    <name type="scientific">Legionella londiniensis</name>
    <dbReference type="NCBI Taxonomy" id="45068"/>
    <lineage>
        <taxon>Bacteria</taxon>
        <taxon>Pseudomonadati</taxon>
        <taxon>Pseudomonadota</taxon>
        <taxon>Gammaproteobacteria</taxon>
        <taxon>Legionellales</taxon>
        <taxon>Legionellaceae</taxon>
        <taxon>Legionella</taxon>
    </lineage>
</organism>
<feature type="transmembrane region" description="Helical" evidence="1">
    <location>
        <begin position="194"/>
        <end position="215"/>
    </location>
</feature>
<evidence type="ECO:0000256" key="1">
    <source>
        <dbReference type="SAM" id="Phobius"/>
    </source>
</evidence>
<feature type="transmembrane region" description="Helical" evidence="1">
    <location>
        <begin position="329"/>
        <end position="355"/>
    </location>
</feature>
<feature type="transmembrane region" description="Helical" evidence="1">
    <location>
        <begin position="6"/>
        <end position="28"/>
    </location>
</feature>
<evidence type="ECO:0000313" key="2">
    <source>
        <dbReference type="EMBL" id="KTD21684.1"/>
    </source>
</evidence>
<dbReference type="RefSeq" id="WP_058528851.1">
    <property type="nucleotide sequence ID" value="NZ_CAAAHZ010000002.1"/>
</dbReference>
<keyword evidence="1" id="KW-0812">Transmembrane</keyword>
<feature type="transmembrane region" description="Helical" evidence="1">
    <location>
        <begin position="306"/>
        <end position="322"/>
    </location>
</feature>
<dbReference type="EMBL" id="LNYK01000014">
    <property type="protein sequence ID" value="KTD21684.1"/>
    <property type="molecule type" value="Genomic_DNA"/>
</dbReference>
<dbReference type="GO" id="GO:0045227">
    <property type="term" value="P:capsule polysaccharide biosynthetic process"/>
    <property type="evidence" value="ECO:0007669"/>
    <property type="project" value="InterPro"/>
</dbReference>
<dbReference type="Pfam" id="PF14102">
    <property type="entry name" value="Caps_synth_CapC"/>
    <property type="match status" value="2"/>
</dbReference>
<dbReference type="Proteomes" id="UP000054997">
    <property type="component" value="Unassembled WGS sequence"/>
</dbReference>
<feature type="transmembrane region" description="Helical" evidence="1">
    <location>
        <begin position="134"/>
        <end position="151"/>
    </location>
</feature>
<keyword evidence="1" id="KW-1133">Transmembrane helix</keyword>
<protein>
    <submittedName>
        <fullName evidence="2">Uncharacterized protein</fullName>
    </submittedName>
</protein>
<accession>A0A0W0VNI4</accession>
<dbReference type="PATRIC" id="fig|45068.5.peg.911"/>
<feature type="transmembrane region" description="Helical" evidence="1">
    <location>
        <begin position="60"/>
        <end position="83"/>
    </location>
</feature>
<feature type="transmembrane region" description="Helical" evidence="1">
    <location>
        <begin position="246"/>
        <end position="265"/>
    </location>
</feature>
<dbReference type="OrthoDB" id="5630352at2"/>
<proteinExistence type="predicted"/>
<feature type="transmembrane region" description="Helical" evidence="1">
    <location>
        <begin position="163"/>
        <end position="182"/>
    </location>
</feature>
<feature type="transmembrane region" description="Helical" evidence="1">
    <location>
        <begin position="222"/>
        <end position="240"/>
    </location>
</feature>
<feature type="transmembrane region" description="Helical" evidence="1">
    <location>
        <begin position="95"/>
        <end position="114"/>
    </location>
</feature>
<feature type="transmembrane region" description="Helical" evidence="1">
    <location>
        <begin position="35"/>
        <end position="54"/>
    </location>
</feature>
<dbReference type="InterPro" id="IPR008338">
    <property type="entry name" value="Capsule_biosynth_CapC"/>
</dbReference>
<dbReference type="AlphaFoldDB" id="A0A0W0VNI4"/>
<reference evidence="2 3" key="1">
    <citation type="submission" date="2015-11" db="EMBL/GenBank/DDBJ databases">
        <title>Genomic analysis of 38 Legionella species identifies large and diverse effector repertoires.</title>
        <authorList>
            <person name="Burstein D."/>
            <person name="Amaro F."/>
            <person name="Zusman T."/>
            <person name="Lifshitz Z."/>
            <person name="Cohen O."/>
            <person name="Gilbert J.A."/>
            <person name="Pupko T."/>
            <person name="Shuman H.A."/>
            <person name="Segal G."/>
        </authorList>
    </citation>
    <scope>NUCLEOTIDE SEQUENCE [LARGE SCALE GENOMIC DNA]</scope>
    <source>
        <strain evidence="2 3">ATCC 49505</strain>
    </source>
</reference>
<comment type="caution">
    <text evidence="2">The sequence shown here is derived from an EMBL/GenBank/DDBJ whole genome shotgun (WGS) entry which is preliminary data.</text>
</comment>
<feature type="transmembrane region" description="Helical" evidence="1">
    <location>
        <begin position="277"/>
        <end position="300"/>
    </location>
</feature>
<dbReference type="STRING" id="45068.Llon_0849"/>
<dbReference type="GO" id="GO:0016020">
    <property type="term" value="C:membrane"/>
    <property type="evidence" value="ECO:0007669"/>
    <property type="project" value="InterPro"/>
</dbReference>
<gene>
    <name evidence="2" type="ORF">Llon_0849</name>
</gene>
<keyword evidence="3" id="KW-1185">Reference proteome</keyword>
<evidence type="ECO:0000313" key="3">
    <source>
        <dbReference type="Proteomes" id="UP000054997"/>
    </source>
</evidence>
<keyword evidence="1" id="KW-0472">Membrane</keyword>